<dbReference type="SUPFAM" id="SSF51905">
    <property type="entry name" value="FAD/NAD(P)-binding domain"/>
    <property type="match status" value="1"/>
</dbReference>
<evidence type="ECO:0000256" key="2">
    <source>
        <dbReference type="ARBA" id="ARBA00022630"/>
    </source>
</evidence>
<dbReference type="OrthoDB" id="8670884at2"/>
<reference evidence="5 6" key="1">
    <citation type="submission" date="2019-01" db="EMBL/GenBank/DDBJ databases">
        <title>Ktedonosporobacter rubrisoli SCAWS-G2.</title>
        <authorList>
            <person name="Huang Y."/>
            <person name="Yan B."/>
        </authorList>
    </citation>
    <scope>NUCLEOTIDE SEQUENCE [LARGE SCALE GENOMIC DNA]</scope>
    <source>
        <strain evidence="5 6">SCAWS-G2</strain>
    </source>
</reference>
<evidence type="ECO:0000259" key="4">
    <source>
        <dbReference type="Pfam" id="PF01494"/>
    </source>
</evidence>
<evidence type="ECO:0000313" key="5">
    <source>
        <dbReference type="EMBL" id="QBD75736.1"/>
    </source>
</evidence>
<dbReference type="GO" id="GO:0071949">
    <property type="term" value="F:FAD binding"/>
    <property type="evidence" value="ECO:0007669"/>
    <property type="project" value="InterPro"/>
</dbReference>
<organism evidence="5 6">
    <name type="scientific">Ktedonosporobacter rubrisoli</name>
    <dbReference type="NCBI Taxonomy" id="2509675"/>
    <lineage>
        <taxon>Bacteria</taxon>
        <taxon>Bacillati</taxon>
        <taxon>Chloroflexota</taxon>
        <taxon>Ktedonobacteria</taxon>
        <taxon>Ktedonobacterales</taxon>
        <taxon>Ktedonosporobacteraceae</taxon>
        <taxon>Ktedonosporobacter</taxon>
    </lineage>
</organism>
<dbReference type="PANTHER" id="PTHR43004">
    <property type="entry name" value="TRK SYSTEM POTASSIUM UPTAKE PROTEIN"/>
    <property type="match status" value="1"/>
</dbReference>
<dbReference type="InterPro" id="IPR002938">
    <property type="entry name" value="FAD-bd"/>
</dbReference>
<dbReference type="Gene3D" id="3.40.30.120">
    <property type="match status" value="1"/>
</dbReference>
<dbReference type="GO" id="GO:0016709">
    <property type="term" value="F:oxidoreductase activity, acting on paired donors, with incorporation or reduction of molecular oxygen, NAD(P)H as one donor, and incorporation of one atom of oxygen"/>
    <property type="evidence" value="ECO:0007669"/>
    <property type="project" value="UniProtKB-ARBA"/>
</dbReference>
<gene>
    <name evidence="5" type="ORF">EPA93_06830</name>
</gene>
<dbReference type="Gene3D" id="3.50.50.60">
    <property type="entry name" value="FAD/NAD(P)-binding domain"/>
    <property type="match status" value="1"/>
</dbReference>
<comment type="cofactor">
    <cofactor evidence="1">
        <name>FAD</name>
        <dbReference type="ChEBI" id="CHEBI:57692"/>
    </cofactor>
</comment>
<dbReference type="RefSeq" id="WP_129886333.1">
    <property type="nucleotide sequence ID" value="NZ_CP035758.1"/>
</dbReference>
<dbReference type="Gene3D" id="3.30.9.10">
    <property type="entry name" value="D-Amino Acid Oxidase, subunit A, domain 2"/>
    <property type="match status" value="1"/>
</dbReference>
<keyword evidence="5" id="KW-0503">Monooxygenase</keyword>
<evidence type="ECO:0000313" key="6">
    <source>
        <dbReference type="Proteomes" id="UP000290365"/>
    </source>
</evidence>
<keyword evidence="2" id="KW-0285">Flavoprotein</keyword>
<dbReference type="InterPro" id="IPR036188">
    <property type="entry name" value="FAD/NAD-bd_sf"/>
</dbReference>
<sequence>MSNSGNDTLPYDEQVQVLIAGGSLVGLSAAVFLQHNGIQSLVVERHPAPARLPRARAINPRTMELFRALGLEETMRAAQSPIADYTLMVRVESLAGTEIERLFEGDFGDEEVASPTSWCSIDQDQLEPILVEHAQKLGCALHFNTELVSFEQDEQGVTAVIRERATGQERRVRASYLLGADGNRSTVRDTLGITTQGPGLVYHSTNIVFEADLHEAERGRRIMLCYISNPELPDGQGFLMPIDGQKRWQLSIALHPERGERREDFTDEYGLKLIRLATGIPDLEAKIVQAYPWDPVKVGVWEMMPRYVEQYQSGRVFLAGDSAHAILPTGAMGASTGIQDAFNLAWKLALVLKGQATPALLTSYAEERTPIGQLMVEQTMQRFAHRVGNDASSLIDNASLIFGYRYRHGAFIAEPGAEKASLTQKPGTLSGEPGTRAPHVWLERAGERLSTIDLFGRSFVLLSGAEGASWHEAAQRVAARLALKLDSCQIGAQGLQDVDSRWQAAYGVSAAGASLVRPDGFVAWRSRDGVEDAEATLEQVLLRLLGRTTA</sequence>
<keyword evidence="5" id="KW-0560">Oxidoreductase</keyword>
<keyword evidence="3" id="KW-0274">FAD</keyword>
<dbReference type="KEGG" id="kbs:EPA93_06830"/>
<evidence type="ECO:0000256" key="3">
    <source>
        <dbReference type="ARBA" id="ARBA00022827"/>
    </source>
</evidence>
<dbReference type="PANTHER" id="PTHR43004:SF19">
    <property type="entry name" value="BINDING MONOOXYGENASE, PUTATIVE (JCVI)-RELATED"/>
    <property type="match status" value="1"/>
</dbReference>
<dbReference type="AlphaFoldDB" id="A0A4P6JM44"/>
<protein>
    <submittedName>
        <fullName evidence="5">Monooxygenase</fullName>
    </submittedName>
</protein>
<proteinExistence type="predicted"/>
<evidence type="ECO:0000256" key="1">
    <source>
        <dbReference type="ARBA" id="ARBA00001974"/>
    </source>
</evidence>
<dbReference type="Pfam" id="PF21274">
    <property type="entry name" value="Rng_hyd_C"/>
    <property type="match status" value="1"/>
</dbReference>
<dbReference type="PRINTS" id="PR00420">
    <property type="entry name" value="RNGMNOXGNASE"/>
</dbReference>
<dbReference type="Pfam" id="PF01494">
    <property type="entry name" value="FAD_binding_3"/>
    <property type="match status" value="1"/>
</dbReference>
<dbReference type="InterPro" id="IPR050641">
    <property type="entry name" value="RIFMO-like"/>
</dbReference>
<dbReference type="Proteomes" id="UP000290365">
    <property type="component" value="Chromosome"/>
</dbReference>
<dbReference type="EMBL" id="CP035758">
    <property type="protein sequence ID" value="QBD75736.1"/>
    <property type="molecule type" value="Genomic_DNA"/>
</dbReference>
<feature type="domain" description="FAD-binding" evidence="4">
    <location>
        <begin position="15"/>
        <end position="378"/>
    </location>
</feature>
<keyword evidence="6" id="KW-1185">Reference proteome</keyword>
<name>A0A4P6JM44_KTERU</name>
<accession>A0A4P6JM44</accession>